<accession>W7XTZ6</accession>
<sequence length="162" mass="18055">MRKYILMCLLCTCYAWSGKAQMYTVTGFVYDEHGVPLPGCHVHYTHLCEITDINGKFRLNVTEGNTNISFSFIGYHTKDTSFIATQDAVLTVMLKADNRLMDEVSVIGNGINTRKSKKNEVINARFVAQNQTGTFIKSIERLPGVNAMDIGANASKPIIRTL</sequence>
<keyword evidence="1" id="KW-0732">Signal</keyword>
<organism evidence="2 3">
    <name type="scientific">Saccharicrinis fermentans DSM 9555 = JCM 21142</name>
    <dbReference type="NCBI Taxonomy" id="869213"/>
    <lineage>
        <taxon>Bacteria</taxon>
        <taxon>Pseudomonadati</taxon>
        <taxon>Bacteroidota</taxon>
        <taxon>Bacteroidia</taxon>
        <taxon>Marinilabiliales</taxon>
        <taxon>Marinilabiliaceae</taxon>
        <taxon>Saccharicrinis</taxon>
    </lineage>
</organism>
<gene>
    <name evidence="2" type="ORF">JCM21142_93</name>
</gene>
<dbReference type="Proteomes" id="UP000019402">
    <property type="component" value="Unassembled WGS sequence"/>
</dbReference>
<dbReference type="AlphaFoldDB" id="W7XTZ6"/>
<keyword evidence="3" id="KW-1185">Reference proteome</keyword>
<dbReference type="STRING" id="869213.GCA_000517085_04493"/>
<name>W7XTZ6_9BACT</name>
<dbReference type="Gene3D" id="2.60.40.1120">
    <property type="entry name" value="Carboxypeptidase-like, regulatory domain"/>
    <property type="match status" value="1"/>
</dbReference>
<feature type="chain" id="PRO_5004903819" evidence="1">
    <location>
        <begin position="23"/>
        <end position="162"/>
    </location>
</feature>
<dbReference type="OrthoDB" id="9795928at2"/>
<dbReference type="SUPFAM" id="SSF49464">
    <property type="entry name" value="Carboxypeptidase regulatory domain-like"/>
    <property type="match status" value="1"/>
</dbReference>
<reference evidence="2 3" key="1">
    <citation type="journal article" date="2014" name="Genome Announc.">
        <title>Draft Genome Sequence of Cytophaga fermentans JCM 21142T, a Facultative Anaerobe Isolated from Marine Mud.</title>
        <authorList>
            <person name="Starns D."/>
            <person name="Oshima K."/>
            <person name="Suda W."/>
            <person name="Iino T."/>
            <person name="Yuki M."/>
            <person name="Inoue J."/>
            <person name="Kitamura K."/>
            <person name="Iida T."/>
            <person name="Darby A."/>
            <person name="Hattori M."/>
            <person name="Ohkuma M."/>
        </authorList>
    </citation>
    <scope>NUCLEOTIDE SEQUENCE [LARGE SCALE GENOMIC DNA]</scope>
    <source>
        <strain evidence="2 3">JCM 21142</strain>
    </source>
</reference>
<dbReference type="RefSeq" id="WP_152541630.1">
    <property type="nucleotide sequence ID" value="NZ_BAMD01000001.1"/>
</dbReference>
<evidence type="ECO:0000313" key="2">
    <source>
        <dbReference type="EMBL" id="GAF01485.1"/>
    </source>
</evidence>
<dbReference type="eggNOG" id="COG4206">
    <property type="taxonomic scope" value="Bacteria"/>
</dbReference>
<evidence type="ECO:0000313" key="3">
    <source>
        <dbReference type="Proteomes" id="UP000019402"/>
    </source>
</evidence>
<evidence type="ECO:0000256" key="1">
    <source>
        <dbReference type="SAM" id="SignalP"/>
    </source>
</evidence>
<feature type="signal peptide" evidence="1">
    <location>
        <begin position="1"/>
        <end position="22"/>
    </location>
</feature>
<proteinExistence type="predicted"/>
<comment type="caution">
    <text evidence="2">The sequence shown here is derived from an EMBL/GenBank/DDBJ whole genome shotgun (WGS) entry which is preliminary data.</text>
</comment>
<protein>
    <submittedName>
        <fullName evidence="2">TonB-linked outer membrane protein, SusC/RagA family</fullName>
    </submittedName>
</protein>
<dbReference type="Pfam" id="PF13715">
    <property type="entry name" value="CarbopepD_reg_2"/>
    <property type="match status" value="1"/>
</dbReference>
<dbReference type="EMBL" id="BAMD01000001">
    <property type="protein sequence ID" value="GAF01485.1"/>
    <property type="molecule type" value="Genomic_DNA"/>
</dbReference>
<dbReference type="InterPro" id="IPR008969">
    <property type="entry name" value="CarboxyPept-like_regulatory"/>
</dbReference>